<dbReference type="HOGENOM" id="CLU_049674_3_3_1"/>
<dbReference type="InterPro" id="IPR036397">
    <property type="entry name" value="RNaseH_sf"/>
</dbReference>
<dbReference type="InterPro" id="IPR012337">
    <property type="entry name" value="RNaseH-like_sf"/>
</dbReference>
<evidence type="ECO:0000256" key="1">
    <source>
        <dbReference type="ARBA" id="ARBA00022722"/>
    </source>
</evidence>
<dbReference type="EMBL" id="CM000132">
    <property type="protein sequence ID" value="EEC81409.1"/>
    <property type="molecule type" value="Genomic_DNA"/>
</dbReference>
<dbReference type="GO" id="GO:0005737">
    <property type="term" value="C:cytoplasm"/>
    <property type="evidence" value="ECO:0007669"/>
    <property type="project" value="TreeGrafter"/>
</dbReference>
<name>B8B6R1_ORYSI</name>
<dbReference type="GO" id="GO:0008408">
    <property type="term" value="F:3'-5' exonuclease activity"/>
    <property type="evidence" value="ECO:0007669"/>
    <property type="project" value="InterPro"/>
</dbReference>
<proteinExistence type="predicted"/>
<dbReference type="GO" id="GO:0005634">
    <property type="term" value="C:nucleus"/>
    <property type="evidence" value="ECO:0007669"/>
    <property type="project" value="TreeGrafter"/>
</dbReference>
<keyword evidence="2" id="KW-0378">Hydrolase</keyword>
<feature type="domain" description="3'-5' exonuclease" evidence="3">
    <location>
        <begin position="23"/>
        <end position="142"/>
    </location>
</feature>
<sequence>MGVQWTPPSRALAGGAEPRPGTLQLCVGSRCLVFQVAQGNAFPAALRRFLADGGVAAFVGYGIRSDCRKLAAHHGLHVACTRELRAVTGMGSSSMARMAEELLGLAGIKKPAAVGRSRWDAPKLSKKQVKYACVDAFLSHRLGVHVGAAPPSTSSSDSA</sequence>
<dbReference type="CDD" id="cd06141">
    <property type="entry name" value="WRN_exo"/>
    <property type="match status" value="1"/>
</dbReference>
<evidence type="ECO:0000313" key="5">
    <source>
        <dbReference type="Proteomes" id="UP000007015"/>
    </source>
</evidence>
<dbReference type="Gramene" id="BGIOSGA024945-TA">
    <property type="protein sequence ID" value="BGIOSGA024945-PA"/>
    <property type="gene ID" value="BGIOSGA024945"/>
</dbReference>
<gene>
    <name evidence="4" type="ORF">OsI_24649</name>
</gene>
<dbReference type="PANTHER" id="PTHR13620:SF59">
    <property type="entry name" value="POLYNUCLEOTIDYL TRANSFERASE, RIBONUCLEASE H-LIKE SUPERFAMILY PROTEIN"/>
    <property type="match status" value="1"/>
</dbReference>
<evidence type="ECO:0000313" key="4">
    <source>
        <dbReference type="EMBL" id="EEC81409.1"/>
    </source>
</evidence>
<dbReference type="OMA" id="GVQWTPI"/>
<dbReference type="AlphaFoldDB" id="B8B6R1"/>
<reference evidence="4 5" key="1">
    <citation type="journal article" date="2005" name="PLoS Biol.">
        <title>The genomes of Oryza sativa: a history of duplications.</title>
        <authorList>
            <person name="Yu J."/>
            <person name="Wang J."/>
            <person name="Lin W."/>
            <person name="Li S."/>
            <person name="Li H."/>
            <person name="Zhou J."/>
            <person name="Ni P."/>
            <person name="Dong W."/>
            <person name="Hu S."/>
            <person name="Zeng C."/>
            <person name="Zhang J."/>
            <person name="Zhang Y."/>
            <person name="Li R."/>
            <person name="Xu Z."/>
            <person name="Li S."/>
            <person name="Li X."/>
            <person name="Zheng H."/>
            <person name="Cong L."/>
            <person name="Lin L."/>
            <person name="Yin J."/>
            <person name="Geng J."/>
            <person name="Li G."/>
            <person name="Shi J."/>
            <person name="Liu J."/>
            <person name="Lv H."/>
            <person name="Li J."/>
            <person name="Wang J."/>
            <person name="Deng Y."/>
            <person name="Ran L."/>
            <person name="Shi X."/>
            <person name="Wang X."/>
            <person name="Wu Q."/>
            <person name="Li C."/>
            <person name="Ren X."/>
            <person name="Wang J."/>
            <person name="Wang X."/>
            <person name="Li D."/>
            <person name="Liu D."/>
            <person name="Zhang X."/>
            <person name="Ji Z."/>
            <person name="Zhao W."/>
            <person name="Sun Y."/>
            <person name="Zhang Z."/>
            <person name="Bao J."/>
            <person name="Han Y."/>
            <person name="Dong L."/>
            <person name="Ji J."/>
            <person name="Chen P."/>
            <person name="Wu S."/>
            <person name="Liu J."/>
            <person name="Xiao Y."/>
            <person name="Bu D."/>
            <person name="Tan J."/>
            <person name="Yang L."/>
            <person name="Ye C."/>
            <person name="Zhang J."/>
            <person name="Xu J."/>
            <person name="Zhou Y."/>
            <person name="Yu Y."/>
            <person name="Zhang B."/>
            <person name="Zhuang S."/>
            <person name="Wei H."/>
            <person name="Liu B."/>
            <person name="Lei M."/>
            <person name="Yu H."/>
            <person name="Li Y."/>
            <person name="Xu H."/>
            <person name="Wei S."/>
            <person name="He X."/>
            <person name="Fang L."/>
            <person name="Zhang Z."/>
            <person name="Zhang Y."/>
            <person name="Huang X."/>
            <person name="Su Z."/>
            <person name="Tong W."/>
            <person name="Li J."/>
            <person name="Tong Z."/>
            <person name="Li S."/>
            <person name="Ye J."/>
            <person name="Wang L."/>
            <person name="Fang L."/>
            <person name="Lei T."/>
            <person name="Chen C."/>
            <person name="Chen H."/>
            <person name="Xu Z."/>
            <person name="Li H."/>
            <person name="Huang H."/>
            <person name="Zhang F."/>
            <person name="Xu H."/>
            <person name="Li N."/>
            <person name="Zhao C."/>
            <person name="Li S."/>
            <person name="Dong L."/>
            <person name="Huang Y."/>
            <person name="Li L."/>
            <person name="Xi Y."/>
            <person name="Qi Q."/>
            <person name="Li W."/>
            <person name="Zhang B."/>
            <person name="Hu W."/>
            <person name="Zhang Y."/>
            <person name="Tian X."/>
            <person name="Jiao Y."/>
            <person name="Liang X."/>
            <person name="Jin J."/>
            <person name="Gao L."/>
            <person name="Zheng W."/>
            <person name="Hao B."/>
            <person name="Liu S."/>
            <person name="Wang W."/>
            <person name="Yuan L."/>
            <person name="Cao M."/>
            <person name="McDermott J."/>
            <person name="Samudrala R."/>
            <person name="Wang J."/>
            <person name="Wong G.K."/>
            <person name="Yang H."/>
        </authorList>
    </citation>
    <scope>NUCLEOTIDE SEQUENCE [LARGE SCALE GENOMIC DNA]</scope>
    <source>
        <strain evidence="5">cv. 93-11</strain>
    </source>
</reference>
<dbReference type="InterPro" id="IPR002562">
    <property type="entry name" value="3'-5'_exonuclease_dom"/>
</dbReference>
<dbReference type="PANTHER" id="PTHR13620">
    <property type="entry name" value="3-5 EXONUCLEASE"/>
    <property type="match status" value="1"/>
</dbReference>
<keyword evidence="1" id="KW-0540">Nuclease</keyword>
<protein>
    <recommendedName>
        <fullName evidence="3">3'-5' exonuclease domain-containing protein</fullName>
    </recommendedName>
</protein>
<evidence type="ECO:0000256" key="2">
    <source>
        <dbReference type="ARBA" id="ARBA00022801"/>
    </source>
</evidence>
<dbReference type="GO" id="GO:0003676">
    <property type="term" value="F:nucleic acid binding"/>
    <property type="evidence" value="ECO:0007669"/>
    <property type="project" value="InterPro"/>
</dbReference>
<dbReference type="Gene3D" id="3.30.420.10">
    <property type="entry name" value="Ribonuclease H-like superfamily/Ribonuclease H"/>
    <property type="match status" value="1"/>
</dbReference>
<accession>B8B6R1</accession>
<keyword evidence="5" id="KW-1185">Reference proteome</keyword>
<dbReference type="GO" id="GO:0006139">
    <property type="term" value="P:nucleobase-containing compound metabolic process"/>
    <property type="evidence" value="ECO:0007669"/>
    <property type="project" value="InterPro"/>
</dbReference>
<dbReference type="SUPFAM" id="SSF53098">
    <property type="entry name" value="Ribonuclease H-like"/>
    <property type="match status" value="1"/>
</dbReference>
<dbReference type="InterPro" id="IPR051132">
    <property type="entry name" value="3-5_Exonuclease_domain"/>
</dbReference>
<organism evidence="4 5">
    <name type="scientific">Oryza sativa subsp. indica</name>
    <name type="common">Rice</name>
    <dbReference type="NCBI Taxonomy" id="39946"/>
    <lineage>
        <taxon>Eukaryota</taxon>
        <taxon>Viridiplantae</taxon>
        <taxon>Streptophyta</taxon>
        <taxon>Embryophyta</taxon>
        <taxon>Tracheophyta</taxon>
        <taxon>Spermatophyta</taxon>
        <taxon>Magnoliopsida</taxon>
        <taxon>Liliopsida</taxon>
        <taxon>Poales</taxon>
        <taxon>Poaceae</taxon>
        <taxon>BOP clade</taxon>
        <taxon>Oryzoideae</taxon>
        <taxon>Oryzeae</taxon>
        <taxon>Oryzinae</taxon>
        <taxon>Oryza</taxon>
        <taxon>Oryza sativa</taxon>
    </lineage>
</organism>
<dbReference type="Proteomes" id="UP000007015">
    <property type="component" value="Chromosome 7"/>
</dbReference>
<dbReference type="STRING" id="39946.B8B6R1"/>
<dbReference type="Pfam" id="PF01612">
    <property type="entry name" value="DNA_pol_A_exo1"/>
    <property type="match status" value="1"/>
</dbReference>
<evidence type="ECO:0000259" key="3">
    <source>
        <dbReference type="Pfam" id="PF01612"/>
    </source>
</evidence>